<dbReference type="InterPro" id="IPR029058">
    <property type="entry name" value="AB_hydrolase_fold"/>
</dbReference>
<proteinExistence type="predicted"/>
<sequence length="287" mass="32767">MKKWWVILGSVLVGLICLQLWLLRGTPGEALRTKQLRSDIAYSDVPTLLVPGWGGNGWTYSKLIKYYQKENIAQKTMTIHVTPTGKVKVQGSVANKKNALIQLIFDWNYTKDYQPQTKWLQQVLTRLHRDHHVDKLNVIAHSWGGSALIHALADSSLLQKEIAFPKVILLGTPIDESVDENTSYVKAQAKASTDKNYQRLLKKFKEFDPLASIDFYNLMGSVDGEKTDGSVPNVQSLFLKNIIHPNWSKYYQAVYTNTDHTDLHQSAKVLDTMDKILWNNRPLAWHH</sequence>
<accession>A0A4Q2AXE1</accession>
<dbReference type="GO" id="GO:0016787">
    <property type="term" value="F:hydrolase activity"/>
    <property type="evidence" value="ECO:0007669"/>
    <property type="project" value="UniProtKB-KW"/>
</dbReference>
<organism evidence="1 2">
    <name type="scientific">Ligilactobacillus murinus</name>
    <dbReference type="NCBI Taxonomy" id="1622"/>
    <lineage>
        <taxon>Bacteria</taxon>
        <taxon>Bacillati</taxon>
        <taxon>Bacillota</taxon>
        <taxon>Bacilli</taxon>
        <taxon>Lactobacillales</taxon>
        <taxon>Lactobacillaceae</taxon>
        <taxon>Ligilactobacillus</taxon>
    </lineage>
</organism>
<dbReference type="OrthoDB" id="2301165at2"/>
<evidence type="ECO:0000313" key="1">
    <source>
        <dbReference type="EMBL" id="RXV74758.1"/>
    </source>
</evidence>
<dbReference type="AlphaFoldDB" id="A0A4Q2AXE1"/>
<dbReference type="Proteomes" id="UP000289316">
    <property type="component" value="Unassembled WGS sequence"/>
</dbReference>
<dbReference type="Pfam" id="PF06028">
    <property type="entry name" value="DUF915"/>
    <property type="match status" value="1"/>
</dbReference>
<comment type="caution">
    <text evidence="1">The sequence shown here is derived from an EMBL/GenBank/DDBJ whole genome shotgun (WGS) entry which is preliminary data.</text>
</comment>
<keyword evidence="1" id="KW-0378">Hydrolase</keyword>
<protein>
    <submittedName>
        <fullName evidence="1">Alpha/beta hydrolase</fullName>
    </submittedName>
</protein>
<dbReference type="RefSeq" id="WP_119448281.1">
    <property type="nucleotide sequence ID" value="NZ_QWMU01000028.1"/>
</dbReference>
<dbReference type="InterPro" id="IPR010315">
    <property type="entry name" value="DUF915_hydro-like"/>
</dbReference>
<dbReference type="Gene3D" id="3.40.50.1820">
    <property type="entry name" value="alpha/beta hydrolase"/>
    <property type="match status" value="1"/>
</dbReference>
<dbReference type="EMBL" id="QZFR01000021">
    <property type="protein sequence ID" value="RXV74758.1"/>
    <property type="molecule type" value="Genomic_DNA"/>
</dbReference>
<name>A0A4Q2AXE1_9LACO</name>
<reference evidence="1 2" key="1">
    <citation type="submission" date="2018-09" db="EMBL/GenBank/DDBJ databases">
        <title>Murine metabolic-syndrome-specific gut microbial biobank.</title>
        <authorList>
            <person name="Liu C."/>
        </authorList>
    </citation>
    <scope>NUCLEOTIDE SEQUENCE [LARGE SCALE GENOMIC DNA]</scope>
    <source>
        <strain evidence="1 2">C-30</strain>
    </source>
</reference>
<dbReference type="SUPFAM" id="SSF53474">
    <property type="entry name" value="alpha/beta-Hydrolases"/>
    <property type="match status" value="1"/>
</dbReference>
<evidence type="ECO:0000313" key="2">
    <source>
        <dbReference type="Proteomes" id="UP000289316"/>
    </source>
</evidence>
<gene>
    <name evidence="1" type="ORF">D6C19_04215</name>
</gene>